<feature type="region of interest" description="Disordered" evidence="2">
    <location>
        <begin position="299"/>
        <end position="359"/>
    </location>
</feature>
<evidence type="ECO:0000313" key="4">
    <source>
        <dbReference type="Proteomes" id="UP000290288"/>
    </source>
</evidence>
<evidence type="ECO:0000256" key="1">
    <source>
        <dbReference type="SAM" id="Coils"/>
    </source>
</evidence>
<keyword evidence="4" id="KW-1185">Reference proteome</keyword>
<accession>A0A4Q2DVH4</accession>
<reference evidence="3 4" key="1">
    <citation type="submission" date="2019-01" db="EMBL/GenBank/DDBJ databases">
        <title>Draft genome sequence of Psathyrella aberdarensis IHI B618.</title>
        <authorList>
            <person name="Buettner E."/>
            <person name="Kellner H."/>
        </authorList>
    </citation>
    <scope>NUCLEOTIDE SEQUENCE [LARGE SCALE GENOMIC DNA]</scope>
    <source>
        <strain evidence="3 4">IHI B618</strain>
    </source>
</reference>
<dbReference type="AlphaFoldDB" id="A0A4Q2DVH4"/>
<feature type="compositionally biased region" description="Polar residues" evidence="2">
    <location>
        <begin position="7"/>
        <end position="18"/>
    </location>
</feature>
<proteinExistence type="predicted"/>
<dbReference type="EMBL" id="SDEE01000022">
    <property type="protein sequence ID" value="RXW24279.1"/>
    <property type="molecule type" value="Genomic_DNA"/>
</dbReference>
<dbReference type="OrthoDB" id="2685034at2759"/>
<name>A0A4Q2DVH4_9AGAR</name>
<evidence type="ECO:0000313" key="3">
    <source>
        <dbReference type="EMBL" id="RXW24279.1"/>
    </source>
</evidence>
<protein>
    <submittedName>
        <fullName evidence="3">Uncharacterized protein</fullName>
    </submittedName>
</protein>
<feature type="compositionally biased region" description="Polar residues" evidence="2">
    <location>
        <begin position="43"/>
        <end position="52"/>
    </location>
</feature>
<sequence>MPRDQNLDSNGSTHQSLGQALGGHLAPPPPQYARSGPDAYRHPSTSPPTLNQPHAGPSGHQGITFAVPSDQTSPALKRKQMDQQMNANGQLMKRRKDVDDDGFDDSGGQGAKHWTDEEKTKLFRWLMGPNSDDHWNALRATKNSCLRDVLPFLHQEFSVPSNTRLQIYAMEAHHGYIGPLNPSQSSEADRLREYERRLGNARKANCDIGNITSRTVEHWFNRGWYELFFRRWHGDPATTRPVQTRSSGGGTSAPQGGDDHDDDDQIDFANSDPTMLVNGINGMSHDRTAHQVNFINPQNLGRDVNQMPPTPQTATGGAVPTMNPPSMQHTPSGGVASANQHHPHGGASAAGLGVGSTPGEAPPPLIPVPFPPQAVSAFMQYMQSQTQMNKMKMEYMRRREEREDKEHRTRLEASKVQLEKEKQELEEKRNGVLMKQKSEKAVELLGRPEIDQTVKAAAAEYLRKIFDE</sequence>
<gene>
    <name evidence="3" type="ORF">EST38_g1588</name>
</gene>
<feature type="region of interest" description="Disordered" evidence="2">
    <location>
        <begin position="1"/>
        <end position="115"/>
    </location>
</feature>
<feature type="region of interest" description="Disordered" evidence="2">
    <location>
        <begin position="236"/>
        <end position="279"/>
    </location>
</feature>
<evidence type="ECO:0000256" key="2">
    <source>
        <dbReference type="SAM" id="MobiDB-lite"/>
    </source>
</evidence>
<comment type="caution">
    <text evidence="3">The sequence shown here is derived from an EMBL/GenBank/DDBJ whole genome shotgun (WGS) entry which is preliminary data.</text>
</comment>
<dbReference type="STRING" id="2316362.A0A4Q2DVH4"/>
<dbReference type="Proteomes" id="UP000290288">
    <property type="component" value="Unassembled WGS sequence"/>
</dbReference>
<keyword evidence="1" id="KW-0175">Coiled coil</keyword>
<feature type="coiled-coil region" evidence="1">
    <location>
        <begin position="408"/>
        <end position="435"/>
    </location>
</feature>
<organism evidence="3 4">
    <name type="scientific">Candolleomyces aberdarensis</name>
    <dbReference type="NCBI Taxonomy" id="2316362"/>
    <lineage>
        <taxon>Eukaryota</taxon>
        <taxon>Fungi</taxon>
        <taxon>Dikarya</taxon>
        <taxon>Basidiomycota</taxon>
        <taxon>Agaricomycotina</taxon>
        <taxon>Agaricomycetes</taxon>
        <taxon>Agaricomycetidae</taxon>
        <taxon>Agaricales</taxon>
        <taxon>Agaricineae</taxon>
        <taxon>Psathyrellaceae</taxon>
        <taxon>Candolleomyces</taxon>
    </lineage>
</organism>